<evidence type="ECO:0000256" key="5">
    <source>
        <dbReference type="PIRSR" id="PIRSR000239-1"/>
    </source>
</evidence>
<keyword evidence="8" id="KW-1185">Reference proteome</keyword>
<evidence type="ECO:0000256" key="1">
    <source>
        <dbReference type="ARBA" id="ARBA00022559"/>
    </source>
</evidence>
<dbReference type="PANTHER" id="PTHR43110:SF1">
    <property type="entry name" value="THIOL PEROXIDASE"/>
    <property type="match status" value="1"/>
</dbReference>
<accession>A0A6A7K4Y8</accession>
<keyword evidence="2" id="KW-0049">Antioxidant</keyword>
<dbReference type="InterPro" id="IPR024706">
    <property type="entry name" value="Peroxiredoxin_AhpC-typ"/>
</dbReference>
<organism evidence="7 8">
    <name type="scientific">Alkalibaculum sporogenes</name>
    <dbReference type="NCBI Taxonomy" id="2655001"/>
    <lineage>
        <taxon>Bacteria</taxon>
        <taxon>Bacillati</taxon>
        <taxon>Bacillota</taxon>
        <taxon>Clostridia</taxon>
        <taxon>Eubacteriales</taxon>
        <taxon>Eubacteriaceae</taxon>
        <taxon>Alkalibaculum</taxon>
    </lineage>
</organism>
<dbReference type="InterPro" id="IPR050455">
    <property type="entry name" value="Tpx_Peroxidase_subfamily"/>
</dbReference>
<dbReference type="InterPro" id="IPR000866">
    <property type="entry name" value="AhpC/TSA"/>
</dbReference>
<dbReference type="PIRSF" id="PIRSF000239">
    <property type="entry name" value="AHPC"/>
    <property type="match status" value="1"/>
</dbReference>
<protein>
    <submittedName>
        <fullName evidence="7">Redoxin domain-containing protein</fullName>
    </submittedName>
</protein>
<evidence type="ECO:0000313" key="7">
    <source>
        <dbReference type="EMBL" id="MPW24492.1"/>
    </source>
</evidence>
<evidence type="ECO:0000313" key="8">
    <source>
        <dbReference type="Proteomes" id="UP000440004"/>
    </source>
</evidence>
<comment type="caution">
    <text evidence="7">The sequence shown here is derived from an EMBL/GenBank/DDBJ whole genome shotgun (WGS) entry which is preliminary data.</text>
</comment>
<keyword evidence="1" id="KW-0575">Peroxidase</keyword>
<evidence type="ECO:0000259" key="6">
    <source>
        <dbReference type="PROSITE" id="PS51352"/>
    </source>
</evidence>
<dbReference type="PANTHER" id="PTHR43110">
    <property type="entry name" value="THIOL PEROXIDASE"/>
    <property type="match status" value="1"/>
</dbReference>
<dbReference type="Proteomes" id="UP000440004">
    <property type="component" value="Unassembled WGS sequence"/>
</dbReference>
<feature type="active site" description="Cysteine sulfenic acid (-SOH) intermediate; for peroxidase activity" evidence="5">
    <location>
        <position position="47"/>
    </location>
</feature>
<name>A0A6A7K4Y8_9FIRM</name>
<keyword evidence="4" id="KW-0676">Redox-active center</keyword>
<dbReference type="InterPro" id="IPR013766">
    <property type="entry name" value="Thioredoxin_domain"/>
</dbReference>
<feature type="domain" description="Thioredoxin" evidence="6">
    <location>
        <begin position="5"/>
        <end position="154"/>
    </location>
</feature>
<dbReference type="InterPro" id="IPR036249">
    <property type="entry name" value="Thioredoxin-like_sf"/>
</dbReference>
<dbReference type="GO" id="GO:0004601">
    <property type="term" value="F:peroxidase activity"/>
    <property type="evidence" value="ECO:0007669"/>
    <property type="project" value="UniProtKB-KW"/>
</dbReference>
<evidence type="ECO:0000256" key="2">
    <source>
        <dbReference type="ARBA" id="ARBA00022862"/>
    </source>
</evidence>
<sequence>MNASIAIGNEVPDFTLKDNNNVDVSLSQYRGKKVLMSWHPLAWTPVCTDQMRALERNLQRFVKENTIPLGFSVDPQPCKEIWANALKITNIKLLADFWPHGKVAMDYGIFNDRDGISQRANFIVDEKGILKWYKIYPSAELPDIEEIFDILKSI</sequence>
<dbReference type="SUPFAM" id="SSF52833">
    <property type="entry name" value="Thioredoxin-like"/>
    <property type="match status" value="1"/>
</dbReference>
<reference evidence="7 8" key="1">
    <citation type="submission" date="2019-10" db="EMBL/GenBank/DDBJ databases">
        <title>Alkalibaculum tamaniensis sp.nov., a new alkaliphilic acetogen, isolated on methoxylated aromatics from a mud volcano.</title>
        <authorList>
            <person name="Khomyakova M.A."/>
            <person name="Merkel A.Y."/>
            <person name="Bonch-Osmolovskaya E.A."/>
            <person name="Slobodkin A.I."/>
        </authorList>
    </citation>
    <scope>NUCLEOTIDE SEQUENCE [LARGE SCALE GENOMIC DNA]</scope>
    <source>
        <strain evidence="7 8">M08DMB</strain>
    </source>
</reference>
<dbReference type="AlphaFoldDB" id="A0A6A7K4Y8"/>
<evidence type="ECO:0000256" key="4">
    <source>
        <dbReference type="ARBA" id="ARBA00023284"/>
    </source>
</evidence>
<dbReference type="Gene3D" id="3.40.30.10">
    <property type="entry name" value="Glutaredoxin"/>
    <property type="match status" value="1"/>
</dbReference>
<proteinExistence type="predicted"/>
<dbReference type="RefSeq" id="WP_152801018.1">
    <property type="nucleotide sequence ID" value="NZ_WHNX01000002.1"/>
</dbReference>
<dbReference type="EMBL" id="WHNX01000002">
    <property type="protein sequence ID" value="MPW24492.1"/>
    <property type="molecule type" value="Genomic_DNA"/>
</dbReference>
<gene>
    <name evidence="7" type="ORF">GC105_01620</name>
</gene>
<dbReference type="PROSITE" id="PS51352">
    <property type="entry name" value="THIOREDOXIN_2"/>
    <property type="match status" value="1"/>
</dbReference>
<keyword evidence="3" id="KW-0560">Oxidoreductase</keyword>
<evidence type="ECO:0000256" key="3">
    <source>
        <dbReference type="ARBA" id="ARBA00023002"/>
    </source>
</evidence>
<dbReference type="Pfam" id="PF00578">
    <property type="entry name" value="AhpC-TSA"/>
    <property type="match status" value="1"/>
</dbReference>